<dbReference type="InterPro" id="IPR050086">
    <property type="entry name" value="MetN_ABC_transporter-like"/>
</dbReference>
<keyword evidence="5" id="KW-0547">Nucleotide-binding</keyword>
<dbReference type="InterPro" id="IPR003439">
    <property type="entry name" value="ABC_transporter-like_ATP-bd"/>
</dbReference>
<reference evidence="11" key="1">
    <citation type="submission" date="2015-05" db="EMBL/GenBank/DDBJ databases">
        <title>Draft genome sequence of 'Candidatus Phytoplasma Pruni' strain CX, a plant pathogenic bacterium.</title>
        <authorList>
            <person name="Lee I.-M."/>
            <person name="Bottner-Parker K.D."/>
            <person name="Shao J."/>
            <person name="Gundersen-Rindal D.E."/>
            <person name="Zhao Y."/>
            <person name="Davis R.E."/>
        </authorList>
    </citation>
    <scope>NUCLEOTIDE SEQUENCE [LARGE SCALE GENOMIC DNA]</scope>
    <source>
        <strain evidence="11">CX</strain>
    </source>
</reference>
<keyword evidence="7" id="KW-0029">Amino-acid transport</keyword>
<dbReference type="InterPro" id="IPR027417">
    <property type="entry name" value="P-loop_NTPase"/>
</dbReference>
<dbReference type="GO" id="GO:0005886">
    <property type="term" value="C:plasma membrane"/>
    <property type="evidence" value="ECO:0007669"/>
    <property type="project" value="UniProtKB-SubCell"/>
</dbReference>
<evidence type="ECO:0000256" key="2">
    <source>
        <dbReference type="ARBA" id="ARBA00005417"/>
    </source>
</evidence>
<evidence type="ECO:0000256" key="1">
    <source>
        <dbReference type="ARBA" id="ARBA00004202"/>
    </source>
</evidence>
<keyword evidence="3" id="KW-0813">Transport</keyword>
<dbReference type="OrthoDB" id="9802264at2"/>
<dbReference type="GO" id="GO:0016887">
    <property type="term" value="F:ATP hydrolysis activity"/>
    <property type="evidence" value="ECO:0007669"/>
    <property type="project" value="InterPro"/>
</dbReference>
<dbReference type="AlphaFoldDB" id="A0A0M1N0B3"/>
<proteinExistence type="inferred from homology"/>
<accession>A0A0M1N0B3</accession>
<evidence type="ECO:0000256" key="7">
    <source>
        <dbReference type="ARBA" id="ARBA00022970"/>
    </source>
</evidence>
<name>A0A0M1N0B3_9MOLU</name>
<feature type="domain" description="ABC transporter" evidence="9">
    <location>
        <begin position="6"/>
        <end position="241"/>
    </location>
</feature>
<comment type="caution">
    <text evidence="10">The sequence shown here is derived from an EMBL/GenBank/DDBJ whole genome shotgun (WGS) entry which is preliminary data.</text>
</comment>
<dbReference type="GO" id="GO:0015424">
    <property type="term" value="F:ABC-type amino acid transporter activity"/>
    <property type="evidence" value="ECO:0007669"/>
    <property type="project" value="InterPro"/>
</dbReference>
<organism evidence="10 11">
    <name type="scientific">Candidatus Phytoplasma pruni</name>
    <dbReference type="NCBI Taxonomy" id="479893"/>
    <lineage>
        <taxon>Bacteria</taxon>
        <taxon>Bacillati</taxon>
        <taxon>Mycoplasmatota</taxon>
        <taxon>Mollicutes</taxon>
        <taxon>Acholeplasmatales</taxon>
        <taxon>Acholeplasmataceae</taxon>
        <taxon>Candidatus Phytoplasma</taxon>
        <taxon>16SrIII (X-disease group)</taxon>
    </lineage>
</organism>
<dbReference type="PANTHER" id="PTHR43166">
    <property type="entry name" value="AMINO ACID IMPORT ATP-BINDING PROTEIN"/>
    <property type="match status" value="1"/>
</dbReference>
<evidence type="ECO:0000256" key="3">
    <source>
        <dbReference type="ARBA" id="ARBA00022448"/>
    </source>
</evidence>
<dbReference type="InterPro" id="IPR003593">
    <property type="entry name" value="AAA+_ATPase"/>
</dbReference>
<dbReference type="PIRSF" id="PIRSF039085">
    <property type="entry name" value="ABC_ATPase_HisP"/>
    <property type="match status" value="1"/>
</dbReference>
<dbReference type="InterPro" id="IPR017871">
    <property type="entry name" value="ABC_transporter-like_CS"/>
</dbReference>
<dbReference type="RefSeq" id="WP_053521360.1">
    <property type="nucleotide sequence ID" value="NZ_LHCF01000003.1"/>
</dbReference>
<evidence type="ECO:0000313" key="10">
    <source>
        <dbReference type="EMBL" id="KOR75602.1"/>
    </source>
</evidence>
<comment type="similarity">
    <text evidence="2">Belongs to the ABC transporter superfamily.</text>
</comment>
<dbReference type="Pfam" id="PF00005">
    <property type="entry name" value="ABC_tran"/>
    <property type="match status" value="1"/>
</dbReference>
<keyword evidence="4" id="KW-1003">Cell membrane</keyword>
<evidence type="ECO:0000256" key="6">
    <source>
        <dbReference type="ARBA" id="ARBA00022840"/>
    </source>
</evidence>
<keyword evidence="8" id="KW-0472">Membrane</keyword>
<dbReference type="Gene3D" id="3.40.50.300">
    <property type="entry name" value="P-loop containing nucleotide triphosphate hydrolases"/>
    <property type="match status" value="1"/>
</dbReference>
<gene>
    <name evidence="10" type="primary">yqiZ</name>
    <name evidence="10" type="ORF">CPX_001392</name>
</gene>
<dbReference type="SUPFAM" id="SSF52540">
    <property type="entry name" value="P-loop containing nucleoside triphosphate hydrolases"/>
    <property type="match status" value="1"/>
</dbReference>
<evidence type="ECO:0000256" key="5">
    <source>
        <dbReference type="ARBA" id="ARBA00022741"/>
    </source>
</evidence>
<dbReference type="PROSITE" id="PS00211">
    <property type="entry name" value="ABC_TRANSPORTER_1"/>
    <property type="match status" value="1"/>
</dbReference>
<comment type="subcellular location">
    <subcellularLocation>
        <location evidence="1">Cell membrane</location>
        <topology evidence="1">Peripheral membrane protein</topology>
    </subcellularLocation>
</comment>
<dbReference type="InterPro" id="IPR030679">
    <property type="entry name" value="ABC_ATPase_HisP-typ"/>
</dbReference>
<sequence>MKNNMIEIKNVNKSFDGKHILKNINLNIRNQEILTIIGHSGSGKSTLLRTLNLLEVPDSGEILINSQNILDKNVNLSELRTQVGMVFQNFNLFEEKTVLENCCLAPIKVLKMSKEQAKANALQKLKEVGLEKFADVDVKQLSGGQKQRVAIARTLCMQPKVILLDEPTSALDPESSQEVMQILKKLAEQNEITLVIVTHEMKFAKKVSHNICFMENGVIMEKGSSKEIFETNQYPKIRSFFEEF</sequence>
<dbReference type="SMART" id="SM00382">
    <property type="entry name" value="AAA"/>
    <property type="match status" value="1"/>
</dbReference>
<keyword evidence="6 10" id="KW-0067">ATP-binding</keyword>
<dbReference type="PANTHER" id="PTHR43166:SF9">
    <property type="entry name" value="GLUTAMATE_ASPARTATE IMPORT ATP-BINDING PROTEIN GLTL"/>
    <property type="match status" value="1"/>
</dbReference>
<dbReference type="Proteomes" id="UP000037386">
    <property type="component" value="Unassembled WGS sequence"/>
</dbReference>
<dbReference type="PATRIC" id="fig|479893.3.peg.175"/>
<dbReference type="STRING" id="479893.CPX_001392"/>
<evidence type="ECO:0000256" key="4">
    <source>
        <dbReference type="ARBA" id="ARBA00022475"/>
    </source>
</evidence>
<evidence type="ECO:0000256" key="8">
    <source>
        <dbReference type="ARBA" id="ARBA00023136"/>
    </source>
</evidence>
<evidence type="ECO:0000313" key="11">
    <source>
        <dbReference type="Proteomes" id="UP000037386"/>
    </source>
</evidence>
<evidence type="ECO:0000259" key="9">
    <source>
        <dbReference type="PROSITE" id="PS50893"/>
    </source>
</evidence>
<protein>
    <submittedName>
        <fullName evidence="10">Putative amino-acid ABC transporter ATP-binding protein yqiZ</fullName>
    </submittedName>
</protein>
<dbReference type="PROSITE" id="PS50893">
    <property type="entry name" value="ABC_TRANSPORTER_2"/>
    <property type="match status" value="1"/>
</dbReference>
<dbReference type="GO" id="GO:0005524">
    <property type="term" value="F:ATP binding"/>
    <property type="evidence" value="ECO:0007669"/>
    <property type="project" value="UniProtKB-KW"/>
</dbReference>
<dbReference type="EMBL" id="LHCF01000003">
    <property type="protein sequence ID" value="KOR75602.1"/>
    <property type="molecule type" value="Genomic_DNA"/>
</dbReference>